<dbReference type="GO" id="GO:0007017">
    <property type="term" value="P:microtubule-based process"/>
    <property type="evidence" value="ECO:0007669"/>
    <property type="project" value="InterPro"/>
</dbReference>
<dbReference type="PANTHER" id="PTHR11588">
    <property type="entry name" value="TUBULIN"/>
    <property type="match status" value="1"/>
</dbReference>
<feature type="domain" description="Tubulin/FtsZ 2-layer sandwich" evidence="15">
    <location>
        <begin position="687"/>
        <end position="832"/>
    </location>
</feature>
<reference evidence="16 17" key="1">
    <citation type="journal article" date="2018" name="Mol. Plant">
        <title>The genome of Artemisia annua provides insight into the evolution of Asteraceae family and artemisinin biosynthesis.</title>
        <authorList>
            <person name="Shen Q."/>
            <person name="Zhang L."/>
            <person name="Liao Z."/>
            <person name="Wang S."/>
            <person name="Yan T."/>
            <person name="Shi P."/>
            <person name="Liu M."/>
            <person name="Fu X."/>
            <person name="Pan Q."/>
            <person name="Wang Y."/>
            <person name="Lv Z."/>
            <person name="Lu X."/>
            <person name="Zhang F."/>
            <person name="Jiang W."/>
            <person name="Ma Y."/>
            <person name="Chen M."/>
            <person name="Hao X."/>
            <person name="Li L."/>
            <person name="Tang Y."/>
            <person name="Lv G."/>
            <person name="Zhou Y."/>
            <person name="Sun X."/>
            <person name="Brodelius P.E."/>
            <person name="Rose J.K.C."/>
            <person name="Tang K."/>
        </authorList>
    </citation>
    <scope>NUCLEOTIDE SEQUENCE [LARGE SCALE GENOMIC DNA]</scope>
    <source>
        <strain evidence="17">cv. Huhao1</strain>
        <tissue evidence="16">Leaf</tissue>
    </source>
</reference>
<dbReference type="STRING" id="35608.A0A2U1QNH0"/>
<dbReference type="Gene3D" id="1.10.287.600">
    <property type="entry name" value="Helix hairpin bin"/>
    <property type="match status" value="2"/>
</dbReference>
<dbReference type="SUPFAM" id="SSF52490">
    <property type="entry name" value="Tubulin nucleotide-binding domain-like"/>
    <property type="match status" value="2"/>
</dbReference>
<protein>
    <submittedName>
        <fullName evidence="16">Tubulin alpha-3 chain</fullName>
    </submittedName>
</protein>
<gene>
    <name evidence="16" type="ORF">CTI12_AA006160</name>
</gene>
<dbReference type="GO" id="GO:0005525">
    <property type="term" value="F:GTP binding"/>
    <property type="evidence" value="ECO:0007669"/>
    <property type="project" value="UniProtKB-KW"/>
</dbReference>
<comment type="subcellular location">
    <subcellularLocation>
        <location evidence="2">Cytoplasm</location>
        <location evidence="2">Cytoskeleton</location>
    </subcellularLocation>
</comment>
<keyword evidence="17" id="KW-1185">Reference proteome</keyword>
<dbReference type="FunFam" id="3.40.50.1440:FF:000007">
    <property type="entry name" value="Tubulin alpha chain"/>
    <property type="match status" value="1"/>
</dbReference>
<evidence type="ECO:0000256" key="1">
    <source>
        <dbReference type="ARBA" id="ARBA00001946"/>
    </source>
</evidence>
<dbReference type="PRINTS" id="PR01162">
    <property type="entry name" value="ALPHATUBULIN"/>
</dbReference>
<keyword evidence="4" id="KW-0963">Cytoplasm</keyword>
<evidence type="ECO:0000256" key="4">
    <source>
        <dbReference type="ARBA" id="ARBA00022490"/>
    </source>
</evidence>
<evidence type="ECO:0000256" key="3">
    <source>
        <dbReference type="ARBA" id="ARBA00009636"/>
    </source>
</evidence>
<dbReference type="GO" id="GO:0005874">
    <property type="term" value="C:microtubule"/>
    <property type="evidence" value="ECO:0007669"/>
    <property type="project" value="UniProtKB-KW"/>
</dbReference>
<proteinExistence type="inferred from homology"/>
<evidence type="ECO:0000256" key="2">
    <source>
        <dbReference type="ARBA" id="ARBA00004245"/>
    </source>
</evidence>
<evidence type="ECO:0000256" key="12">
    <source>
        <dbReference type="ARBA" id="ARBA00034296"/>
    </source>
</evidence>
<evidence type="ECO:0000256" key="13">
    <source>
        <dbReference type="ARBA" id="ARBA00049117"/>
    </source>
</evidence>
<name>A0A2U1QNH0_ARTAN</name>
<dbReference type="PRINTS" id="PR01161">
    <property type="entry name" value="TUBULIN"/>
</dbReference>
<dbReference type="InterPro" id="IPR017975">
    <property type="entry name" value="Tubulin_CS"/>
</dbReference>
<evidence type="ECO:0000256" key="7">
    <source>
        <dbReference type="ARBA" id="ARBA00022741"/>
    </source>
</evidence>
<comment type="catalytic activity">
    <reaction evidence="13">
        <text>GTP + H2O = GDP + phosphate + H(+)</text>
        <dbReference type="Rhea" id="RHEA:19669"/>
        <dbReference type="ChEBI" id="CHEBI:15377"/>
        <dbReference type="ChEBI" id="CHEBI:15378"/>
        <dbReference type="ChEBI" id="CHEBI:37565"/>
        <dbReference type="ChEBI" id="CHEBI:43474"/>
        <dbReference type="ChEBI" id="CHEBI:58189"/>
    </reaction>
    <physiologicalReaction direction="left-to-right" evidence="13">
        <dbReference type="Rhea" id="RHEA:19670"/>
    </physiologicalReaction>
</comment>
<dbReference type="InterPro" id="IPR013838">
    <property type="entry name" value="Beta-tubulin_BS"/>
</dbReference>
<dbReference type="GO" id="GO:0005200">
    <property type="term" value="F:structural constituent of cytoskeleton"/>
    <property type="evidence" value="ECO:0007669"/>
    <property type="project" value="InterPro"/>
</dbReference>
<dbReference type="Proteomes" id="UP000245207">
    <property type="component" value="Unassembled WGS sequence"/>
</dbReference>
<dbReference type="GO" id="GO:0016787">
    <property type="term" value="F:hydrolase activity"/>
    <property type="evidence" value="ECO:0007669"/>
    <property type="project" value="UniProtKB-KW"/>
</dbReference>
<feature type="domain" description="Tubulin/FtsZ GTPase" evidence="14">
    <location>
        <begin position="49"/>
        <end position="246"/>
    </location>
</feature>
<dbReference type="InterPro" id="IPR037103">
    <property type="entry name" value="Tubulin/FtsZ-like_C"/>
</dbReference>
<evidence type="ECO:0000256" key="10">
    <source>
        <dbReference type="ARBA" id="ARBA00023134"/>
    </source>
</evidence>
<evidence type="ECO:0000256" key="5">
    <source>
        <dbReference type="ARBA" id="ARBA00022701"/>
    </source>
</evidence>
<evidence type="ECO:0000259" key="15">
    <source>
        <dbReference type="SMART" id="SM00865"/>
    </source>
</evidence>
<keyword evidence="10" id="KW-0342">GTP-binding</keyword>
<dbReference type="InterPro" id="IPR003008">
    <property type="entry name" value="Tubulin_FtsZ_GTPase"/>
</dbReference>
<comment type="cofactor">
    <cofactor evidence="1">
        <name>Mg(2+)</name>
        <dbReference type="ChEBI" id="CHEBI:18420"/>
    </cofactor>
</comment>
<evidence type="ECO:0000256" key="8">
    <source>
        <dbReference type="ARBA" id="ARBA00022801"/>
    </source>
</evidence>
<dbReference type="GO" id="GO:0046872">
    <property type="term" value="F:metal ion binding"/>
    <property type="evidence" value="ECO:0007669"/>
    <property type="project" value="UniProtKB-KW"/>
</dbReference>
<dbReference type="InterPro" id="IPR023123">
    <property type="entry name" value="Tubulin_C"/>
</dbReference>
<keyword evidence="9" id="KW-0460">Magnesium</keyword>
<feature type="domain" description="Tubulin/FtsZ 2-layer sandwich" evidence="15">
    <location>
        <begin position="248"/>
        <end position="393"/>
    </location>
</feature>
<dbReference type="SMART" id="SM00864">
    <property type="entry name" value="Tubulin"/>
    <property type="match status" value="2"/>
</dbReference>
<dbReference type="PROSITE" id="PS00227">
    <property type="entry name" value="TUBULIN"/>
    <property type="match status" value="2"/>
</dbReference>
<comment type="caution">
    <text evidence="16">The sequence shown here is derived from an EMBL/GenBank/DDBJ whole genome shotgun (WGS) entry which is preliminary data.</text>
</comment>
<sequence>MREIISIHIGQAGIQVGNSCWELYCLEHGIQPDGMMPSDTTVGVGHDAFNTFFSETSAGKHVPRAIFVDLEPTVIDEVRTGTYRQLFHPEQLISGKEDAANNFARGHYTVGKEIVDLCLDRVRKLADNCTGLQGFLVFNAVGGGTGSGLGSLLLERLSVDYGKKSKLGFTIYPSPQVSTAVVEPYNSVLSTHSLLEHTDVAVLLDNEAIYDICRRSLDIERPTYTNLNRLISQIISSLTTSLRFDGAINVDITEFQTNLVPYPRIHFMLSSYAPVISAEKAYHEQLSVPEITNAVFEPASMMAKCDPRHGKYMACCLMYRGDVVPKDVNAAVATIKTKRTVQFVDWCPTGFKCGINYQPPTVVPGGDLAKVQRAVCMISNNTAVAEVFSRIDHKFDLMYAKRAFVHWYVGEGMEEAIYKGLCPTRVIRPAPRQNNDKCHESYQITFDKWQIKNIRMVPFGCSSTIHCQNLQNLSFLHIRSSFYSIQKLQNKQFNDTTVGVGHDAFNTFFSETSAGKHVPRAIFVDLEPTVIDEVRTGTYRQLFHPEQLISGKEDAANNFARGHYTDNCTGLQGFLVFNAVGGGTGSGLGSLLLERLSVDYGKKSKLGFTIYPSPQVSTAVVEPYNSVLSTHSLLEHTDVAVLLDNEAIYDICRRSLDIERPTYTNLNRLISQIISSLTTSLRFDGAINVDITEFQTNLVPYPRIHFMLSSYAPVISAEKAYHEQLSVPEITNAVFEPASMMAKCDPRHGKYMACCLMYRGDVVPKDVNAAVATIKTKRTVQFVDWCPTGFKCGINYQPPTVVPGGDLAKVQRAVCMISNNTAVAEVFSRIDHKFDLMYAKRAFVHWYVGEGMEEACRMQDKAAFNQLVETRLTLKKSLLPQQKLPMLVTFLYYVLAMILIDNQKLNRF</sequence>
<organism evidence="16 17">
    <name type="scientific">Artemisia annua</name>
    <name type="common">Sweet wormwood</name>
    <dbReference type="NCBI Taxonomy" id="35608"/>
    <lineage>
        <taxon>Eukaryota</taxon>
        <taxon>Viridiplantae</taxon>
        <taxon>Streptophyta</taxon>
        <taxon>Embryophyta</taxon>
        <taxon>Tracheophyta</taxon>
        <taxon>Spermatophyta</taxon>
        <taxon>Magnoliopsida</taxon>
        <taxon>eudicotyledons</taxon>
        <taxon>Gunneridae</taxon>
        <taxon>Pentapetalae</taxon>
        <taxon>asterids</taxon>
        <taxon>campanulids</taxon>
        <taxon>Asterales</taxon>
        <taxon>Asteraceae</taxon>
        <taxon>Asteroideae</taxon>
        <taxon>Anthemideae</taxon>
        <taxon>Artemisiinae</taxon>
        <taxon>Artemisia</taxon>
    </lineage>
</organism>
<dbReference type="PROSITE" id="PS00228">
    <property type="entry name" value="TUBULIN_B_AUTOREG"/>
    <property type="match status" value="1"/>
</dbReference>
<evidence type="ECO:0000256" key="11">
    <source>
        <dbReference type="ARBA" id="ARBA00023212"/>
    </source>
</evidence>
<dbReference type="OrthoDB" id="6244442at2759"/>
<dbReference type="Pfam" id="PF00091">
    <property type="entry name" value="Tubulin"/>
    <property type="match status" value="2"/>
</dbReference>
<dbReference type="FunFam" id="3.40.50.1440:FF:000004">
    <property type="entry name" value="Tubulin alpha chain"/>
    <property type="match status" value="1"/>
</dbReference>
<evidence type="ECO:0000313" key="16">
    <source>
        <dbReference type="EMBL" id="PWA99555.1"/>
    </source>
</evidence>
<dbReference type="InterPro" id="IPR002452">
    <property type="entry name" value="Alpha_tubulin"/>
</dbReference>
<keyword evidence="5" id="KW-0493">Microtubule</keyword>
<dbReference type="SUPFAM" id="SSF55307">
    <property type="entry name" value="Tubulin C-terminal domain-like"/>
    <property type="match status" value="2"/>
</dbReference>
<evidence type="ECO:0000256" key="6">
    <source>
        <dbReference type="ARBA" id="ARBA00022723"/>
    </source>
</evidence>
<dbReference type="InterPro" id="IPR036525">
    <property type="entry name" value="Tubulin/FtsZ_GTPase_sf"/>
</dbReference>
<keyword evidence="11" id="KW-0206">Cytoskeleton</keyword>
<keyword evidence="6" id="KW-0479">Metal-binding</keyword>
<dbReference type="AlphaFoldDB" id="A0A2U1QNH0"/>
<dbReference type="CDD" id="cd02186">
    <property type="entry name" value="alpha_tubulin"/>
    <property type="match status" value="2"/>
</dbReference>
<dbReference type="InterPro" id="IPR018316">
    <property type="entry name" value="Tubulin/FtsZ_2-layer-sand-dom"/>
</dbReference>
<comment type="function">
    <text evidence="12">Tubulin is the major constituent of microtubules, a cylinder consisting of laterally associated linear protofilaments composed of alpha- and beta-tubulin heterodimers. Microtubules grow by the addition of GTP-tubulin dimers to the microtubule end, where a stabilizing cap forms. Below the cap, tubulin dimers are in GDP-bound state, owing to GTPase activity of alpha-tubulin.</text>
</comment>
<dbReference type="Gene3D" id="3.40.50.1440">
    <property type="entry name" value="Tubulin/FtsZ, GTPase domain"/>
    <property type="match status" value="2"/>
</dbReference>
<dbReference type="SMART" id="SM00865">
    <property type="entry name" value="Tubulin_C"/>
    <property type="match status" value="2"/>
</dbReference>
<dbReference type="EMBL" id="PKPP01000014">
    <property type="protein sequence ID" value="PWA99555.1"/>
    <property type="molecule type" value="Genomic_DNA"/>
</dbReference>
<dbReference type="Pfam" id="PF03953">
    <property type="entry name" value="Tubulin_C"/>
    <property type="match status" value="2"/>
</dbReference>
<dbReference type="InterPro" id="IPR000217">
    <property type="entry name" value="Tubulin"/>
</dbReference>
<dbReference type="InterPro" id="IPR008280">
    <property type="entry name" value="Tub_FtsZ_C"/>
</dbReference>
<comment type="similarity">
    <text evidence="3">Belongs to the tubulin family.</text>
</comment>
<dbReference type="FunFam" id="3.30.1330.20:FF:000001">
    <property type="entry name" value="Tubulin alpha chain"/>
    <property type="match status" value="2"/>
</dbReference>
<keyword evidence="7" id="KW-0547">Nucleotide-binding</keyword>
<accession>A0A2U1QNH0</accession>
<evidence type="ECO:0000256" key="9">
    <source>
        <dbReference type="ARBA" id="ARBA00022842"/>
    </source>
</evidence>
<evidence type="ECO:0000313" key="17">
    <source>
        <dbReference type="Proteomes" id="UP000245207"/>
    </source>
</evidence>
<dbReference type="Gene3D" id="3.30.1330.20">
    <property type="entry name" value="Tubulin/FtsZ, C-terminal domain"/>
    <property type="match status" value="2"/>
</dbReference>
<feature type="domain" description="Tubulin/FtsZ GTPase" evidence="14">
    <location>
        <begin position="505"/>
        <end position="685"/>
    </location>
</feature>
<keyword evidence="8" id="KW-0378">Hydrolase</keyword>
<evidence type="ECO:0000259" key="14">
    <source>
        <dbReference type="SMART" id="SM00864"/>
    </source>
</evidence>